<feature type="domain" description="Ribosomal protein eL8/eL30/eS12/Gadd45" evidence="2">
    <location>
        <begin position="49"/>
        <end position="124"/>
    </location>
</feature>
<evidence type="ECO:0000313" key="3">
    <source>
        <dbReference type="Proteomes" id="UP000694888"/>
    </source>
</evidence>
<evidence type="ECO:0000313" key="4">
    <source>
        <dbReference type="RefSeq" id="XP_005107041.1"/>
    </source>
</evidence>
<gene>
    <name evidence="4" type="primary">LOC101853028</name>
</gene>
<dbReference type="SUPFAM" id="SSF55315">
    <property type="entry name" value="L30e-like"/>
    <property type="match status" value="1"/>
</dbReference>
<dbReference type="GeneID" id="101853028"/>
<protein>
    <submittedName>
        <fullName evidence="4">Growth arrest and DNA damage-inducible protein GADD45 alpha</fullName>
    </submittedName>
</protein>
<dbReference type="InterPro" id="IPR029064">
    <property type="entry name" value="Ribosomal_eL30-like_sf"/>
</dbReference>
<dbReference type="PANTHER" id="PTHR10411:SF8">
    <property type="entry name" value="FI09246P"/>
    <property type="match status" value="1"/>
</dbReference>
<evidence type="ECO:0000259" key="2">
    <source>
        <dbReference type="Pfam" id="PF01248"/>
    </source>
</evidence>
<dbReference type="RefSeq" id="XP_005107041.1">
    <property type="nucleotide sequence ID" value="XM_005106984.3"/>
</dbReference>
<dbReference type="PANTHER" id="PTHR10411">
    <property type="entry name" value="GROWTH ARREST AND DNA DAMAGE-INDUCIBLE PROTEIN GADD45"/>
    <property type="match status" value="1"/>
</dbReference>
<proteinExistence type="inferred from homology"/>
<keyword evidence="3" id="KW-1185">Reference proteome</keyword>
<dbReference type="InterPro" id="IPR024824">
    <property type="entry name" value="GADD45"/>
</dbReference>
<comment type="similarity">
    <text evidence="1">Belongs to the GADD45 family.</text>
</comment>
<dbReference type="Proteomes" id="UP000694888">
    <property type="component" value="Unplaced"/>
</dbReference>
<sequence length="176" mass="19289">MYTTDTLLISCGCNQFALANLSQDSSNEGAPSGEEAQRASMTISEALAACLTQAVRERRVASGVLDCAKLLGCRPGRVMLCILPEVRQHDVAVHIEHVLIRSFCKENDIRLLTVKDEQRLTELVTPNGESQESYVSCLLVESPVDGQSEADEFVCGYHDVIMARDILPKPVIQLPD</sequence>
<dbReference type="InterPro" id="IPR004038">
    <property type="entry name" value="Ribosomal_eL8/eL30/eS12/Gad45"/>
</dbReference>
<dbReference type="Pfam" id="PF01248">
    <property type="entry name" value="Ribosomal_L7Ae"/>
    <property type="match status" value="1"/>
</dbReference>
<organism evidence="3 4">
    <name type="scientific">Aplysia californica</name>
    <name type="common">California sea hare</name>
    <dbReference type="NCBI Taxonomy" id="6500"/>
    <lineage>
        <taxon>Eukaryota</taxon>
        <taxon>Metazoa</taxon>
        <taxon>Spiralia</taxon>
        <taxon>Lophotrochozoa</taxon>
        <taxon>Mollusca</taxon>
        <taxon>Gastropoda</taxon>
        <taxon>Heterobranchia</taxon>
        <taxon>Euthyneura</taxon>
        <taxon>Tectipleura</taxon>
        <taxon>Aplysiida</taxon>
        <taxon>Aplysioidea</taxon>
        <taxon>Aplysiidae</taxon>
        <taxon>Aplysia</taxon>
    </lineage>
</organism>
<dbReference type="Gene3D" id="3.30.1330.30">
    <property type="match status" value="1"/>
</dbReference>
<accession>A0ABM0K297</accession>
<reference evidence="4" key="1">
    <citation type="submission" date="2025-08" db="UniProtKB">
        <authorList>
            <consortium name="RefSeq"/>
        </authorList>
    </citation>
    <scope>IDENTIFICATION</scope>
</reference>
<name>A0ABM0K297_APLCA</name>
<evidence type="ECO:0000256" key="1">
    <source>
        <dbReference type="ARBA" id="ARBA00007361"/>
    </source>
</evidence>